<feature type="transmembrane region" description="Helical" evidence="8">
    <location>
        <begin position="186"/>
        <end position="205"/>
    </location>
</feature>
<dbReference type="Gene3D" id="1.20.1250.20">
    <property type="entry name" value="MFS general substrate transporter like domains"/>
    <property type="match status" value="2"/>
</dbReference>
<keyword evidence="3 7" id="KW-0813">Transport</keyword>
<dbReference type="InterPro" id="IPR003663">
    <property type="entry name" value="Sugar/inositol_transpt"/>
</dbReference>
<feature type="transmembrane region" description="Helical" evidence="8">
    <location>
        <begin position="116"/>
        <end position="138"/>
    </location>
</feature>
<feature type="transmembrane region" description="Helical" evidence="8">
    <location>
        <begin position="306"/>
        <end position="327"/>
    </location>
</feature>
<feature type="transmembrane region" description="Helical" evidence="8">
    <location>
        <begin position="150"/>
        <end position="174"/>
    </location>
</feature>
<feature type="transmembrane region" description="Helical" evidence="8">
    <location>
        <begin position="366"/>
        <end position="391"/>
    </location>
</feature>
<evidence type="ECO:0000259" key="9">
    <source>
        <dbReference type="PROSITE" id="PS50850"/>
    </source>
</evidence>
<dbReference type="PROSITE" id="PS00216">
    <property type="entry name" value="SUGAR_TRANSPORT_1"/>
    <property type="match status" value="1"/>
</dbReference>
<dbReference type="PANTHER" id="PTHR48020">
    <property type="entry name" value="PROTON MYO-INOSITOL COTRANSPORTER"/>
    <property type="match status" value="1"/>
</dbReference>
<feature type="transmembrane region" description="Helical" evidence="8">
    <location>
        <begin position="432"/>
        <end position="454"/>
    </location>
</feature>
<evidence type="ECO:0000256" key="2">
    <source>
        <dbReference type="ARBA" id="ARBA00010992"/>
    </source>
</evidence>
<gene>
    <name evidence="10" type="ORF">ATK30_7663</name>
</gene>
<dbReference type="PROSITE" id="PS00217">
    <property type="entry name" value="SUGAR_TRANSPORT_2"/>
    <property type="match status" value="1"/>
</dbReference>
<evidence type="ECO:0000256" key="8">
    <source>
        <dbReference type="SAM" id="Phobius"/>
    </source>
</evidence>
<dbReference type="NCBIfam" id="TIGR00879">
    <property type="entry name" value="SP"/>
    <property type="match status" value="1"/>
</dbReference>
<feature type="transmembrane region" description="Helical" evidence="8">
    <location>
        <begin position="91"/>
        <end position="110"/>
    </location>
</feature>
<evidence type="ECO:0000256" key="7">
    <source>
        <dbReference type="RuleBase" id="RU003346"/>
    </source>
</evidence>
<dbReference type="Pfam" id="PF00083">
    <property type="entry name" value="Sugar_tr"/>
    <property type="match status" value="1"/>
</dbReference>
<keyword evidence="6 8" id="KW-0472">Membrane</keyword>
<feature type="transmembrane region" description="Helical" evidence="8">
    <location>
        <begin position="264"/>
        <end position="286"/>
    </location>
</feature>
<keyword evidence="4 8" id="KW-0812">Transmembrane</keyword>
<comment type="similarity">
    <text evidence="2 7">Belongs to the major facilitator superfamily. Sugar transporter (TC 2.A.1.1) family.</text>
</comment>
<dbReference type="InterPro" id="IPR005828">
    <property type="entry name" value="MFS_sugar_transport-like"/>
</dbReference>
<dbReference type="PRINTS" id="PR00171">
    <property type="entry name" value="SUGRTRNSPORT"/>
</dbReference>
<dbReference type="InterPro" id="IPR036259">
    <property type="entry name" value="MFS_trans_sf"/>
</dbReference>
<feature type="transmembrane region" description="Helical" evidence="8">
    <location>
        <begin position="23"/>
        <end position="40"/>
    </location>
</feature>
<evidence type="ECO:0000313" key="11">
    <source>
        <dbReference type="Proteomes" id="UP000233750"/>
    </source>
</evidence>
<dbReference type="Proteomes" id="UP000233750">
    <property type="component" value="Unassembled WGS sequence"/>
</dbReference>
<dbReference type="SUPFAM" id="SSF103473">
    <property type="entry name" value="MFS general substrate transporter"/>
    <property type="match status" value="1"/>
</dbReference>
<dbReference type="EMBL" id="PJMY01000003">
    <property type="protein sequence ID" value="PKV96703.1"/>
    <property type="molecule type" value="Genomic_DNA"/>
</dbReference>
<evidence type="ECO:0000256" key="1">
    <source>
        <dbReference type="ARBA" id="ARBA00004651"/>
    </source>
</evidence>
<proteinExistence type="inferred from homology"/>
<evidence type="ECO:0000256" key="4">
    <source>
        <dbReference type="ARBA" id="ARBA00022692"/>
    </source>
</evidence>
<dbReference type="InterPro" id="IPR050814">
    <property type="entry name" value="Myo-inositol_Transporter"/>
</dbReference>
<organism evidence="10 11">
    <name type="scientific">Amycolatopsis echigonensis</name>
    <dbReference type="NCBI Taxonomy" id="2576905"/>
    <lineage>
        <taxon>Bacteria</taxon>
        <taxon>Bacillati</taxon>
        <taxon>Actinomycetota</taxon>
        <taxon>Actinomycetes</taxon>
        <taxon>Pseudonocardiales</taxon>
        <taxon>Pseudonocardiaceae</taxon>
        <taxon>Amycolatopsis</taxon>
    </lineage>
</organism>
<reference evidence="10 11" key="1">
    <citation type="submission" date="2017-12" db="EMBL/GenBank/DDBJ databases">
        <title>Sequencing the genomes of 1000 Actinobacteria strains.</title>
        <authorList>
            <person name="Klenk H.-P."/>
        </authorList>
    </citation>
    <scope>NUCLEOTIDE SEQUENCE [LARGE SCALE GENOMIC DNA]</scope>
    <source>
        <strain evidence="10 11">DSM 45165</strain>
    </source>
</reference>
<dbReference type="PANTHER" id="PTHR48020:SF12">
    <property type="entry name" value="PROTON MYO-INOSITOL COTRANSPORTER"/>
    <property type="match status" value="1"/>
</dbReference>
<comment type="subcellular location">
    <subcellularLocation>
        <location evidence="1">Cell membrane</location>
        <topology evidence="1">Multi-pass membrane protein</topology>
    </subcellularLocation>
</comment>
<comment type="caution">
    <text evidence="10">The sequence shown here is derived from an EMBL/GenBank/DDBJ whole genome shotgun (WGS) entry which is preliminary data.</text>
</comment>
<accession>A0A2N3WS79</accession>
<dbReference type="RefSeq" id="WP_101439524.1">
    <property type="nucleotide sequence ID" value="NZ_PJMY01000003.1"/>
</dbReference>
<evidence type="ECO:0000256" key="3">
    <source>
        <dbReference type="ARBA" id="ARBA00022448"/>
    </source>
</evidence>
<dbReference type="OrthoDB" id="4008739at2"/>
<dbReference type="AlphaFoldDB" id="A0A2N3WS79"/>
<feature type="domain" description="Major facilitator superfamily (MFS) profile" evidence="9">
    <location>
        <begin position="27"/>
        <end position="458"/>
    </location>
</feature>
<keyword evidence="5 8" id="KW-1133">Transmembrane helix</keyword>
<keyword evidence="11" id="KW-1185">Reference proteome</keyword>
<feature type="transmembrane region" description="Helical" evidence="8">
    <location>
        <begin position="60"/>
        <end position="79"/>
    </location>
</feature>
<protein>
    <submittedName>
        <fullName evidence="10">Sugar porter (SP) family MFS transporter</fullName>
    </submittedName>
</protein>
<evidence type="ECO:0000313" key="10">
    <source>
        <dbReference type="EMBL" id="PKV96703.1"/>
    </source>
</evidence>
<dbReference type="InterPro" id="IPR020846">
    <property type="entry name" value="MFS_dom"/>
</dbReference>
<feature type="transmembrane region" description="Helical" evidence="8">
    <location>
        <begin position="403"/>
        <end position="426"/>
    </location>
</feature>
<evidence type="ECO:0000256" key="6">
    <source>
        <dbReference type="ARBA" id="ARBA00023136"/>
    </source>
</evidence>
<sequence>MADSTPGNANVLELLDQRAPTRFYWSLTLLATVGGFLFGYDTANIGSALNFVPYPLSGLALGHLVSGTSLGAAAGAILAGPLTDRLGRKSLLVADAVIYAAGALLAAFTPNAAVLVVARTLIGLAIGADSAIATAYIAEYAPRGRRGSLGILQQWMITVGILISYLVALVIFLVLPGSASTLDWRLVFGLGAIPALVALVLRARMPESPRWLLRKGQYDRVRDALARFGVEVSRSDVEHTARVLESPASTAGRRGGWTAGVRRALVVVCVFFAFQQLTGINVPLYYGPHLLGPLFQGGNSTLDSTIAGVEVTAIMTVVNVAATYLAFRYIDRLGRRTLAIGGFTGMAVSALIAAAGLGMFGGTARLVVTTVGLCLFIACFALGVGGTGWLIQGEVFPTDVRGQAAAAGATVDWLANFAVIMVLPVWEAAIGLDWVMVCFAALCVLAVVFVNRYLPETKGHSVEQITELFERETASAGK</sequence>
<dbReference type="InterPro" id="IPR005829">
    <property type="entry name" value="Sugar_transporter_CS"/>
</dbReference>
<dbReference type="PROSITE" id="PS50850">
    <property type="entry name" value="MFS"/>
    <property type="match status" value="1"/>
</dbReference>
<dbReference type="GO" id="GO:0022857">
    <property type="term" value="F:transmembrane transporter activity"/>
    <property type="evidence" value="ECO:0007669"/>
    <property type="project" value="InterPro"/>
</dbReference>
<feature type="transmembrane region" description="Helical" evidence="8">
    <location>
        <begin position="339"/>
        <end position="360"/>
    </location>
</feature>
<name>A0A2N3WS79_9PSEU</name>
<evidence type="ECO:0000256" key="5">
    <source>
        <dbReference type="ARBA" id="ARBA00022989"/>
    </source>
</evidence>
<dbReference type="GO" id="GO:0005886">
    <property type="term" value="C:plasma membrane"/>
    <property type="evidence" value="ECO:0007669"/>
    <property type="project" value="UniProtKB-SubCell"/>
</dbReference>